<dbReference type="OrthoDB" id="2019266at2759"/>
<accession>R7V7N9</accession>
<name>R7V7N9_CAPTE</name>
<proteinExistence type="predicted"/>
<gene>
    <name evidence="2" type="ORF">CAPTEDRAFT_223109</name>
</gene>
<reference evidence="3" key="3">
    <citation type="submission" date="2015-06" db="UniProtKB">
        <authorList>
            <consortium name="EnsemblMetazoa"/>
        </authorList>
    </citation>
    <scope>IDENTIFICATION</scope>
</reference>
<protein>
    <recommendedName>
        <fullName evidence="1">Methyltransferase type 11 domain-containing protein</fullName>
    </recommendedName>
</protein>
<reference evidence="4" key="1">
    <citation type="submission" date="2012-12" db="EMBL/GenBank/DDBJ databases">
        <authorList>
            <person name="Hellsten U."/>
            <person name="Grimwood J."/>
            <person name="Chapman J.A."/>
            <person name="Shapiro H."/>
            <person name="Aerts A."/>
            <person name="Otillar R.P."/>
            <person name="Terry A.Y."/>
            <person name="Boore J.L."/>
            <person name="Simakov O."/>
            <person name="Marletaz F."/>
            <person name="Cho S.-J."/>
            <person name="Edsinger-Gonzales E."/>
            <person name="Havlak P."/>
            <person name="Kuo D.-H."/>
            <person name="Larsson T."/>
            <person name="Lv J."/>
            <person name="Arendt D."/>
            <person name="Savage R."/>
            <person name="Osoegawa K."/>
            <person name="de Jong P."/>
            <person name="Lindberg D.R."/>
            <person name="Seaver E.C."/>
            <person name="Weisblat D.A."/>
            <person name="Putnam N.H."/>
            <person name="Grigoriev I.V."/>
            <person name="Rokhsar D.S."/>
        </authorList>
    </citation>
    <scope>NUCLEOTIDE SEQUENCE</scope>
    <source>
        <strain evidence="4">I ESC-2004</strain>
    </source>
</reference>
<feature type="domain" description="Methyltransferase type 11" evidence="1">
    <location>
        <begin position="46"/>
        <end position="140"/>
    </location>
</feature>
<dbReference type="EMBL" id="AMQN01005663">
    <property type="status" value="NOT_ANNOTATED_CDS"/>
    <property type="molecule type" value="Genomic_DNA"/>
</dbReference>
<dbReference type="OMA" id="WCAFEEL"/>
<dbReference type="SUPFAM" id="SSF53335">
    <property type="entry name" value="S-adenosyl-L-methionine-dependent methyltransferases"/>
    <property type="match status" value="1"/>
</dbReference>
<reference evidence="2 4" key="2">
    <citation type="journal article" date="2013" name="Nature">
        <title>Insights into bilaterian evolution from three spiralian genomes.</title>
        <authorList>
            <person name="Simakov O."/>
            <person name="Marletaz F."/>
            <person name="Cho S.J."/>
            <person name="Edsinger-Gonzales E."/>
            <person name="Havlak P."/>
            <person name="Hellsten U."/>
            <person name="Kuo D.H."/>
            <person name="Larsson T."/>
            <person name="Lv J."/>
            <person name="Arendt D."/>
            <person name="Savage R."/>
            <person name="Osoegawa K."/>
            <person name="de Jong P."/>
            <person name="Grimwood J."/>
            <person name="Chapman J.A."/>
            <person name="Shapiro H."/>
            <person name="Aerts A."/>
            <person name="Otillar R.P."/>
            <person name="Terry A.Y."/>
            <person name="Boore J.L."/>
            <person name="Grigoriev I.V."/>
            <person name="Lindberg D.R."/>
            <person name="Seaver E.C."/>
            <person name="Weisblat D.A."/>
            <person name="Putnam N.H."/>
            <person name="Rokhsar D.S."/>
        </authorList>
    </citation>
    <scope>NUCLEOTIDE SEQUENCE</scope>
    <source>
        <strain evidence="2 4">I ESC-2004</strain>
    </source>
</reference>
<evidence type="ECO:0000313" key="3">
    <source>
        <dbReference type="EnsemblMetazoa" id="CapteP223109"/>
    </source>
</evidence>
<dbReference type="STRING" id="283909.R7V7N9"/>
<dbReference type="GO" id="GO:0008757">
    <property type="term" value="F:S-adenosylmethionine-dependent methyltransferase activity"/>
    <property type="evidence" value="ECO:0007669"/>
    <property type="project" value="InterPro"/>
</dbReference>
<keyword evidence="4" id="KW-1185">Reference proteome</keyword>
<dbReference type="InterPro" id="IPR029063">
    <property type="entry name" value="SAM-dependent_MTases_sf"/>
</dbReference>
<dbReference type="AlphaFoldDB" id="R7V7N9"/>
<sequence length="197" mass="21938">MRGHTGPDRGVVEISSLKYSGPRLVGEYFVKHTKDKSCINKNIPILDVGAGTGLVAQIMHDIGFDNIDGVDASDTMLEFARGKSIYQRLYCAKLGEGNTLPMIDNTYDAAVMSGIFVQGHVKLDALLDIIRLVKPGGLIVNAMREQNIHDVDEYMNIHEIFASWAKKGLWKCLEHATPPVKYYGDYKPLVHVYEVTK</sequence>
<dbReference type="InterPro" id="IPR013216">
    <property type="entry name" value="Methyltransf_11"/>
</dbReference>
<dbReference type="EMBL" id="KB296474">
    <property type="protein sequence ID" value="ELU11755.1"/>
    <property type="molecule type" value="Genomic_DNA"/>
</dbReference>
<dbReference type="Pfam" id="PF08241">
    <property type="entry name" value="Methyltransf_11"/>
    <property type="match status" value="1"/>
</dbReference>
<organism evidence="2">
    <name type="scientific">Capitella teleta</name>
    <name type="common">Polychaete worm</name>
    <dbReference type="NCBI Taxonomy" id="283909"/>
    <lineage>
        <taxon>Eukaryota</taxon>
        <taxon>Metazoa</taxon>
        <taxon>Spiralia</taxon>
        <taxon>Lophotrochozoa</taxon>
        <taxon>Annelida</taxon>
        <taxon>Polychaeta</taxon>
        <taxon>Sedentaria</taxon>
        <taxon>Scolecida</taxon>
        <taxon>Capitellidae</taxon>
        <taxon>Capitella</taxon>
    </lineage>
</organism>
<dbReference type="Gene3D" id="3.40.50.150">
    <property type="entry name" value="Vaccinia Virus protein VP39"/>
    <property type="match status" value="1"/>
</dbReference>
<evidence type="ECO:0000259" key="1">
    <source>
        <dbReference type="Pfam" id="PF08241"/>
    </source>
</evidence>
<dbReference type="CDD" id="cd02440">
    <property type="entry name" value="AdoMet_MTases"/>
    <property type="match status" value="1"/>
</dbReference>
<dbReference type="Proteomes" id="UP000014760">
    <property type="component" value="Unassembled WGS sequence"/>
</dbReference>
<evidence type="ECO:0000313" key="2">
    <source>
        <dbReference type="EMBL" id="ELU11755.1"/>
    </source>
</evidence>
<dbReference type="EnsemblMetazoa" id="CapteT223109">
    <property type="protein sequence ID" value="CapteP223109"/>
    <property type="gene ID" value="CapteG223109"/>
</dbReference>
<dbReference type="HOGENOM" id="CLU_090201_0_0_1"/>
<evidence type="ECO:0000313" key="4">
    <source>
        <dbReference type="Proteomes" id="UP000014760"/>
    </source>
</evidence>